<dbReference type="SUPFAM" id="SSF51556">
    <property type="entry name" value="Metallo-dependent hydrolases"/>
    <property type="match status" value="1"/>
</dbReference>
<dbReference type="Gene3D" id="3.30.1490.130">
    <property type="entry name" value="D-aminoacylase. Domain 3"/>
    <property type="match status" value="1"/>
</dbReference>
<keyword evidence="3" id="KW-1185">Reference proteome</keyword>
<dbReference type="Proteomes" id="UP001165565">
    <property type="component" value="Unassembled WGS sequence"/>
</dbReference>
<dbReference type="GO" id="GO:0016811">
    <property type="term" value="F:hydrolase activity, acting on carbon-nitrogen (but not peptide) bonds, in linear amides"/>
    <property type="evidence" value="ECO:0007669"/>
    <property type="project" value="InterPro"/>
</dbReference>
<dbReference type="CDD" id="cd01297">
    <property type="entry name" value="D-aminoacylase"/>
    <property type="match status" value="1"/>
</dbReference>
<dbReference type="InterPro" id="IPR013108">
    <property type="entry name" value="Amidohydro_3"/>
</dbReference>
<comment type="caution">
    <text evidence="2">The sequence shown here is derived from an EMBL/GenBank/DDBJ whole genome shotgun (WGS) entry which is preliminary data.</text>
</comment>
<dbReference type="AlphaFoldDB" id="A0AA42CSL3"/>
<evidence type="ECO:0000259" key="1">
    <source>
        <dbReference type="Pfam" id="PF07969"/>
    </source>
</evidence>
<dbReference type="InterPro" id="IPR032466">
    <property type="entry name" value="Metal_Hydrolase"/>
</dbReference>
<evidence type="ECO:0000313" key="3">
    <source>
        <dbReference type="Proteomes" id="UP001165565"/>
    </source>
</evidence>
<name>A0AA42CSL3_9SPHN</name>
<dbReference type="InterPro" id="IPR050378">
    <property type="entry name" value="Metallo-dep_Hydrolases_sf"/>
</dbReference>
<dbReference type="PANTHER" id="PTHR11647">
    <property type="entry name" value="HYDRANTOINASE/DIHYDROPYRIMIDINASE FAMILY MEMBER"/>
    <property type="match status" value="1"/>
</dbReference>
<evidence type="ECO:0000313" key="2">
    <source>
        <dbReference type="EMBL" id="MCW6533463.1"/>
    </source>
</evidence>
<reference evidence="2" key="1">
    <citation type="submission" date="2022-06" db="EMBL/GenBank/DDBJ databases">
        <title>Sphingomonas sp. nov. isolated from rhizosphere soil of tomato.</title>
        <authorList>
            <person name="Dong H."/>
            <person name="Gao R."/>
        </authorList>
    </citation>
    <scope>NUCLEOTIDE SEQUENCE</scope>
    <source>
        <strain evidence="2">MMSM24</strain>
    </source>
</reference>
<sequence>MIDLAIRDATVIDGTGAPGFIADVAIEDDRIVAIGGSIGAARKEIDAAGLTLAPGFIDAHTHDDRLILGGADAMLCKLSQGVTTVVVGNCGISLSPVAFDCRPPAPLDLLGDARWWRFPRFSAYAAQLAESPPAVNALALIGHMPIRIEAMGGDTARAATASEIARMETRLAEALDQGGAGLSTGLWYAPGGGAELDELTALARCAATRAGLYVTHLRDEGDRVEAAVAEAIEIGIAGGLPIVISHHKCAAPENFGRSHATLAMIDACAARHPIGLDVYPYSASSTVLRPDWVRADIETVISWSMPYPDRAGQSLADIATEWGVSLAAAATRLIPAGAVYFSMDEREVQRIMAHRLTMIGSDGLPHDERPHPRLWGTFPRVLGHYARDLGLFPIETAVHKMTGLTARTFGMKDRGTLAVGGYADLTLFDAARVIDQADFTAPTRLSIGVVATWVNGRLAYREAKGVTGTCAGRLLRRGG</sequence>
<dbReference type="InterPro" id="IPR023100">
    <property type="entry name" value="D-aminoacylase_insert_dom_sf"/>
</dbReference>
<dbReference type="GO" id="GO:0016812">
    <property type="term" value="F:hydrolase activity, acting on carbon-nitrogen (but not peptide) bonds, in cyclic amides"/>
    <property type="evidence" value="ECO:0007669"/>
    <property type="project" value="TreeGrafter"/>
</dbReference>
<feature type="domain" description="Amidohydrolase 3" evidence="1">
    <location>
        <begin position="43"/>
        <end position="460"/>
    </location>
</feature>
<dbReference type="InterPro" id="IPR011059">
    <property type="entry name" value="Metal-dep_hydrolase_composite"/>
</dbReference>
<dbReference type="Gene3D" id="3.20.20.140">
    <property type="entry name" value="Metal-dependent hydrolases"/>
    <property type="match status" value="1"/>
</dbReference>
<proteinExistence type="predicted"/>
<dbReference type="RefSeq" id="WP_265267494.1">
    <property type="nucleotide sequence ID" value="NZ_JANFAV010000001.1"/>
</dbReference>
<dbReference type="Pfam" id="PF07969">
    <property type="entry name" value="Amidohydro_3"/>
    <property type="match status" value="1"/>
</dbReference>
<dbReference type="Gene3D" id="2.30.40.10">
    <property type="entry name" value="Urease, subunit C, domain 1"/>
    <property type="match status" value="1"/>
</dbReference>
<accession>A0AA42CSL3</accession>
<organism evidence="2 3">
    <name type="scientific">Sphingomonas lycopersici</name>
    <dbReference type="NCBI Taxonomy" id="2951807"/>
    <lineage>
        <taxon>Bacteria</taxon>
        <taxon>Pseudomonadati</taxon>
        <taxon>Pseudomonadota</taxon>
        <taxon>Alphaproteobacteria</taxon>
        <taxon>Sphingomonadales</taxon>
        <taxon>Sphingomonadaceae</taxon>
        <taxon>Sphingomonas</taxon>
    </lineage>
</organism>
<dbReference type="PANTHER" id="PTHR11647:SF1">
    <property type="entry name" value="COLLAPSIN RESPONSE MEDIATOR PROTEIN"/>
    <property type="match status" value="1"/>
</dbReference>
<protein>
    <submittedName>
        <fullName evidence="2">D-aminoacylase</fullName>
    </submittedName>
</protein>
<gene>
    <name evidence="2" type="ORF">NEE01_01555</name>
</gene>
<dbReference type="EMBL" id="JANFAV010000001">
    <property type="protein sequence ID" value="MCW6533463.1"/>
    <property type="molecule type" value="Genomic_DNA"/>
</dbReference>
<dbReference type="SUPFAM" id="SSF51338">
    <property type="entry name" value="Composite domain of metallo-dependent hydrolases"/>
    <property type="match status" value="1"/>
</dbReference>
<dbReference type="GO" id="GO:0005829">
    <property type="term" value="C:cytosol"/>
    <property type="evidence" value="ECO:0007669"/>
    <property type="project" value="TreeGrafter"/>
</dbReference>